<evidence type="ECO:0000313" key="1">
    <source>
        <dbReference type="EMBL" id="KAJ5172561.1"/>
    </source>
</evidence>
<protein>
    <submittedName>
        <fullName evidence="1">Uncharacterized protein</fullName>
    </submittedName>
</protein>
<sequence length="143" mass="16049">MLDRLKEEVVKPAIHLATQLQSCPEEYSWLWYSSPEKAFQKHSLDVYDIIDSQTHGQYGKKKFGDLPDGIVIGSFVLPLFPVVLRCQGKNGPNVAVAKGWVVVDTGSQKSQVEITRTGDFVRTRHQAIRRQLPVKASSQDEPS</sequence>
<gene>
    <name evidence="1" type="ORF">N7492_005154</name>
</gene>
<dbReference type="OrthoDB" id="4755094at2759"/>
<dbReference type="Proteomes" id="UP001146351">
    <property type="component" value="Unassembled WGS sequence"/>
</dbReference>
<reference evidence="1" key="2">
    <citation type="journal article" date="2023" name="IMA Fungus">
        <title>Comparative genomic study of the Penicillium genus elucidates a diverse pangenome and 15 lateral gene transfer events.</title>
        <authorList>
            <person name="Petersen C."/>
            <person name="Sorensen T."/>
            <person name="Nielsen M.R."/>
            <person name="Sondergaard T.E."/>
            <person name="Sorensen J.L."/>
            <person name="Fitzpatrick D.A."/>
            <person name="Frisvad J.C."/>
            <person name="Nielsen K.L."/>
        </authorList>
    </citation>
    <scope>NUCLEOTIDE SEQUENCE</scope>
    <source>
        <strain evidence="1">IBT 21917</strain>
    </source>
</reference>
<name>A0A9W9IBR8_9EURO</name>
<dbReference type="EMBL" id="JAPQKO010000003">
    <property type="protein sequence ID" value="KAJ5172561.1"/>
    <property type="molecule type" value="Genomic_DNA"/>
</dbReference>
<comment type="caution">
    <text evidence="1">The sequence shown here is derived from an EMBL/GenBank/DDBJ whole genome shotgun (WGS) entry which is preliminary data.</text>
</comment>
<evidence type="ECO:0000313" key="2">
    <source>
        <dbReference type="Proteomes" id="UP001146351"/>
    </source>
</evidence>
<dbReference type="AlphaFoldDB" id="A0A9W9IBR8"/>
<reference evidence="1" key="1">
    <citation type="submission" date="2022-11" db="EMBL/GenBank/DDBJ databases">
        <authorList>
            <person name="Petersen C."/>
        </authorList>
    </citation>
    <scope>NUCLEOTIDE SEQUENCE</scope>
    <source>
        <strain evidence="1">IBT 21917</strain>
    </source>
</reference>
<proteinExistence type="predicted"/>
<keyword evidence="2" id="KW-1185">Reference proteome</keyword>
<accession>A0A9W9IBR8</accession>
<organism evidence="1 2">
    <name type="scientific">Penicillium capsulatum</name>
    <dbReference type="NCBI Taxonomy" id="69766"/>
    <lineage>
        <taxon>Eukaryota</taxon>
        <taxon>Fungi</taxon>
        <taxon>Dikarya</taxon>
        <taxon>Ascomycota</taxon>
        <taxon>Pezizomycotina</taxon>
        <taxon>Eurotiomycetes</taxon>
        <taxon>Eurotiomycetidae</taxon>
        <taxon>Eurotiales</taxon>
        <taxon>Aspergillaceae</taxon>
        <taxon>Penicillium</taxon>
    </lineage>
</organism>